<sequence>MRPRRALEVVHWRQLLRQAAQHRVRVLRGGGGGHPVGHRAEPLDVPAQVEVGDGVQAPVLDGRHVVRHRRLLLRRVSAEVQILVAENTSDPRLPSPVVVMPRDASVFRDTS</sequence>
<reference evidence="1" key="2">
    <citation type="journal article" date="2015" name="Data Brief">
        <title>Shoot transcriptome of the giant reed, Arundo donax.</title>
        <authorList>
            <person name="Barrero R.A."/>
            <person name="Guerrero F.D."/>
            <person name="Moolhuijzen P."/>
            <person name="Goolsby J.A."/>
            <person name="Tidwell J."/>
            <person name="Bellgard S.E."/>
            <person name="Bellgard M.I."/>
        </authorList>
    </citation>
    <scope>NUCLEOTIDE SEQUENCE</scope>
    <source>
        <tissue evidence="1">Shoot tissue taken approximately 20 cm above the soil surface</tissue>
    </source>
</reference>
<reference evidence="1" key="1">
    <citation type="submission" date="2014-09" db="EMBL/GenBank/DDBJ databases">
        <authorList>
            <person name="Magalhaes I.L.F."/>
            <person name="Oliveira U."/>
            <person name="Santos F.R."/>
            <person name="Vidigal T.H.D.A."/>
            <person name="Brescovit A.D."/>
            <person name="Santos A.J."/>
        </authorList>
    </citation>
    <scope>NUCLEOTIDE SEQUENCE</scope>
    <source>
        <tissue evidence="1">Shoot tissue taken approximately 20 cm above the soil surface</tissue>
    </source>
</reference>
<name>A0A0A9FIF8_ARUDO</name>
<organism evidence="1">
    <name type="scientific">Arundo donax</name>
    <name type="common">Giant reed</name>
    <name type="synonym">Donax arundinaceus</name>
    <dbReference type="NCBI Taxonomy" id="35708"/>
    <lineage>
        <taxon>Eukaryota</taxon>
        <taxon>Viridiplantae</taxon>
        <taxon>Streptophyta</taxon>
        <taxon>Embryophyta</taxon>
        <taxon>Tracheophyta</taxon>
        <taxon>Spermatophyta</taxon>
        <taxon>Magnoliopsida</taxon>
        <taxon>Liliopsida</taxon>
        <taxon>Poales</taxon>
        <taxon>Poaceae</taxon>
        <taxon>PACMAD clade</taxon>
        <taxon>Arundinoideae</taxon>
        <taxon>Arundineae</taxon>
        <taxon>Arundo</taxon>
    </lineage>
</organism>
<proteinExistence type="predicted"/>
<accession>A0A0A9FIF8</accession>
<evidence type="ECO:0000313" key="1">
    <source>
        <dbReference type="EMBL" id="JAE11014.1"/>
    </source>
</evidence>
<dbReference type="AlphaFoldDB" id="A0A0A9FIF8"/>
<dbReference type="EMBL" id="GBRH01186882">
    <property type="protein sequence ID" value="JAE11014.1"/>
    <property type="molecule type" value="Transcribed_RNA"/>
</dbReference>
<protein>
    <submittedName>
        <fullName evidence="1">Uncharacterized protein</fullName>
    </submittedName>
</protein>